<dbReference type="RefSeq" id="XP_009544234.1">
    <property type="nucleotide sequence ID" value="XM_009545939.1"/>
</dbReference>
<reference evidence="7 8" key="1">
    <citation type="journal article" date="2012" name="New Phytol.">
        <title>Insight into trade-off between wood decay and parasitism from the genome of a fungal forest pathogen.</title>
        <authorList>
            <person name="Olson A."/>
            <person name="Aerts A."/>
            <person name="Asiegbu F."/>
            <person name="Belbahri L."/>
            <person name="Bouzid O."/>
            <person name="Broberg A."/>
            <person name="Canback B."/>
            <person name="Coutinho P.M."/>
            <person name="Cullen D."/>
            <person name="Dalman K."/>
            <person name="Deflorio G."/>
            <person name="van Diepen L.T."/>
            <person name="Dunand C."/>
            <person name="Duplessis S."/>
            <person name="Durling M."/>
            <person name="Gonthier P."/>
            <person name="Grimwood J."/>
            <person name="Fossdal C.G."/>
            <person name="Hansson D."/>
            <person name="Henrissat B."/>
            <person name="Hietala A."/>
            <person name="Himmelstrand K."/>
            <person name="Hoffmeister D."/>
            <person name="Hogberg N."/>
            <person name="James T.Y."/>
            <person name="Karlsson M."/>
            <person name="Kohler A."/>
            <person name="Kues U."/>
            <person name="Lee Y.H."/>
            <person name="Lin Y.C."/>
            <person name="Lind M."/>
            <person name="Lindquist E."/>
            <person name="Lombard V."/>
            <person name="Lucas S."/>
            <person name="Lunden K."/>
            <person name="Morin E."/>
            <person name="Murat C."/>
            <person name="Park J."/>
            <person name="Raffaello T."/>
            <person name="Rouze P."/>
            <person name="Salamov A."/>
            <person name="Schmutz J."/>
            <person name="Solheim H."/>
            <person name="Stahlberg J."/>
            <person name="Velez H."/>
            <person name="de Vries R.P."/>
            <person name="Wiebenga A."/>
            <person name="Woodward S."/>
            <person name="Yakovlev I."/>
            <person name="Garbelotto M."/>
            <person name="Martin F."/>
            <person name="Grigoriev I.V."/>
            <person name="Stenlid J."/>
        </authorList>
    </citation>
    <scope>NUCLEOTIDE SEQUENCE [LARGE SCALE GENOMIC DNA]</scope>
    <source>
        <strain evidence="7 8">TC 32-1</strain>
    </source>
</reference>
<dbReference type="InterPro" id="IPR027417">
    <property type="entry name" value="P-loop_NTPase"/>
</dbReference>
<dbReference type="GO" id="GO:0004386">
    <property type="term" value="F:helicase activity"/>
    <property type="evidence" value="ECO:0007669"/>
    <property type="project" value="UniProtKB-KW"/>
</dbReference>
<evidence type="ECO:0000313" key="8">
    <source>
        <dbReference type="Proteomes" id="UP000030671"/>
    </source>
</evidence>
<sequence>MNGRGTDSSADVEVLAEEGENDTVLDVYRSTPTALVPGSDTLISRILSLPNADTLLSSLGAVLSSSRPDNAIQEELLDLIGFDHLDLITDVLQERSAVAREVEVKLIRIQTSAFPQRLRKDEWKMISELDNRALFSKQKLHQPAPEILPHVYSSSAMVQGNILSHLGSKYTLPMGTTRTENENYAEVVIPPAKAIPRAETERLVFVTELDALAQGSFPVWFLRTSNVRNYVLMDAQGYKSLNRIQSIVYPTAYGSNENMLVCAPTGAGKTDVAMLTILRVLNQHRDLSSAAPLASTIRRDDLKIIYVRRAPMKALAAEIVRKFRKRLQWLSIRVQELTGDMQMTKAEIAETQIIVTTPEKWDVVTRKPTGEGEIASNEEQSLKLLLPGHYDSVSRQKGLFYFDSSFRPVPLEQHFIGIRGKPNSPESKKNLDRVTYQKVIELVQQGHQVMVFVHARKETVKAAQALREAALAEGTLDEFSCQDHPSFSLFRRDIGGSRNKEMKQLFDDGFGIHHAGMLRSDRNMMERMFEARSIKVLCCTATLAWGVNLPAHAVIIKGTQVYDSSKGKFVDLSVLDVLQVFGRAGRPGLETSGEGYICTTEDKLTHYLDAITAQVPIESQFLSGVIDSLNAEIALGTVANVDDAVKWLGYTYLFVRMRKNPTFYGISYDDLKKDPHLGGRREFHAVTSAKLLSAARMVTYDENNGAFFITDLGRIAAKYYIRHASIEVFNKELRPKMTEGDVLATLSMSTETLFTTRTNDMKFNQIQVRESEVQELKNLLETVPCDVKDKTDTSQGKVNILLQGYISRFYVEDFGLVSDTGYVAQNAGRIIRALLEIAISRKWANISAVLMGMSKAVEKRMWPFDQPLKQFELKQDIFYGLERWADDYSVAELASMTAAELGELVHLNDRHGKAILDAAKQFPTLEVTYDLRPLGPDVLKIVVHIIRHFNWSSKLHGSGEPFWLWVEDHEGTTILQLSHLLLRQSTSTLDVSFVIAVPNGQPPPFVTIRFVSDRWMGAEDEISVSLDSLVMPLHSNSHTPRLDLPFLNLSVLQNDTLEQLLSQRLHSFNAIQSQTFWSLVNTRTHALLCSPTGSGKSTLGQIVVWKTLIDLPKRSHVLVIAPRRSVALEWVVEMHAITTAMGFSIDFETGTNVLKFDEGKTIRVTTPSHLIAALSQLPTPPSLPGLRLVICDSLEQLDPSYELSVSLLRHATQTQATRFVGFSNSLNDPADLAAWLNVDSSALYSFRPGDRDQSLSVTAHTFAIPQSAALFKAMTKPAHAAIRAVPDSSAIVFVPSRGQCRMIALDLITHCALEMEAATGYLPHHVDPESLEPYTDRLQDRGLVDFVTKGVGFFHEGINKSDRRVMLELYAEGIVRVLLVPHNSCWTLPVRAAAVIVMGTQYVHVEGEGADLRRQVRDYDLGELVRMQGRAVHHGELGRFHLFCQAEDKDTYMRFLEDGLPLESQLLDGDELRRWYHGRRQNGSIRGKMDGVQALAFTFLARRLVTNPAYYDADTRDQTLSRIVDKLEE</sequence>
<name>W4KFT0_HETIT</name>
<dbReference type="Pfam" id="PF23445">
    <property type="entry name" value="WHD_SNRNP200"/>
    <property type="match status" value="1"/>
</dbReference>
<dbReference type="SMART" id="SM00487">
    <property type="entry name" value="DEXDc"/>
    <property type="match status" value="2"/>
</dbReference>
<dbReference type="SMART" id="SM00973">
    <property type="entry name" value="Sec63"/>
    <property type="match status" value="1"/>
</dbReference>
<dbReference type="Pfam" id="PF00271">
    <property type="entry name" value="Helicase_C"/>
    <property type="match status" value="1"/>
</dbReference>
<accession>W4KFT0</accession>
<dbReference type="EMBL" id="KI925456">
    <property type="protein sequence ID" value="ETW84584.1"/>
    <property type="molecule type" value="Genomic_DNA"/>
</dbReference>
<dbReference type="InterPro" id="IPR057842">
    <property type="entry name" value="WH_MER3"/>
</dbReference>
<gene>
    <name evidence="7" type="ORF">HETIRDRAFT_425885</name>
</gene>
<keyword evidence="1" id="KW-0547">Nucleotide-binding</keyword>
<dbReference type="Pfam" id="PF02889">
    <property type="entry name" value="Sec63"/>
    <property type="match status" value="1"/>
</dbReference>
<proteinExistence type="predicted"/>
<organism evidence="7 8">
    <name type="scientific">Heterobasidion irregulare (strain TC 32-1)</name>
    <dbReference type="NCBI Taxonomy" id="747525"/>
    <lineage>
        <taxon>Eukaryota</taxon>
        <taxon>Fungi</taxon>
        <taxon>Dikarya</taxon>
        <taxon>Basidiomycota</taxon>
        <taxon>Agaricomycotina</taxon>
        <taxon>Agaricomycetes</taxon>
        <taxon>Russulales</taxon>
        <taxon>Bondarzewiaceae</taxon>
        <taxon>Heterobasidion</taxon>
        <taxon>Heterobasidion annosum species complex</taxon>
    </lineage>
</organism>
<dbReference type="PANTHER" id="PTHR47961">
    <property type="entry name" value="DNA POLYMERASE THETA, PUTATIVE (AFU_ORTHOLOGUE AFUA_1G05260)-RELATED"/>
    <property type="match status" value="1"/>
</dbReference>
<dbReference type="Pfam" id="PF00270">
    <property type="entry name" value="DEAD"/>
    <property type="match status" value="2"/>
</dbReference>
<dbReference type="FunFam" id="1.10.10.10:FF:000024">
    <property type="entry name" value="U5 small nuclear ribonucleoprotein helicase"/>
    <property type="match status" value="1"/>
</dbReference>
<keyword evidence="3" id="KW-0347">Helicase</keyword>
<dbReference type="PANTHER" id="PTHR47961:SF13">
    <property type="entry name" value="ACTIVATING SIGNAL COINTEGRATOR 1 COMPLEX SUBUNIT 3"/>
    <property type="match status" value="1"/>
</dbReference>
<dbReference type="FunFam" id="3.40.50.300:FF:000062">
    <property type="entry name" value="U5 small nuclear ribonucleoprotein helicase"/>
    <property type="match status" value="1"/>
</dbReference>
<dbReference type="InterPro" id="IPR036390">
    <property type="entry name" value="WH_DNA-bd_sf"/>
</dbReference>
<dbReference type="Gene3D" id="2.60.40.150">
    <property type="entry name" value="C2 domain"/>
    <property type="match status" value="1"/>
</dbReference>
<dbReference type="STRING" id="747525.W4KFT0"/>
<dbReference type="InterPro" id="IPR014001">
    <property type="entry name" value="Helicase_ATP-bd"/>
</dbReference>
<dbReference type="SUPFAM" id="SSF52540">
    <property type="entry name" value="P-loop containing nucleoside triphosphate hydrolases"/>
    <property type="match status" value="4"/>
</dbReference>
<evidence type="ECO:0008006" key="9">
    <source>
        <dbReference type="Google" id="ProtNLM"/>
    </source>
</evidence>
<dbReference type="SUPFAM" id="SSF46785">
    <property type="entry name" value="Winged helix' DNA-binding domain"/>
    <property type="match status" value="1"/>
</dbReference>
<dbReference type="InterPro" id="IPR036388">
    <property type="entry name" value="WH-like_DNA-bd_sf"/>
</dbReference>
<dbReference type="InterPro" id="IPR001650">
    <property type="entry name" value="Helicase_C-like"/>
</dbReference>
<dbReference type="PROSITE" id="PS51194">
    <property type="entry name" value="HELICASE_CTER"/>
    <property type="match status" value="1"/>
</dbReference>
<evidence type="ECO:0000256" key="4">
    <source>
        <dbReference type="ARBA" id="ARBA00022840"/>
    </source>
</evidence>
<dbReference type="SUPFAM" id="SSF158702">
    <property type="entry name" value="Sec63 N-terminal domain-like"/>
    <property type="match status" value="1"/>
</dbReference>
<dbReference type="GeneID" id="20674047"/>
<keyword evidence="4" id="KW-0067">ATP-binding</keyword>
<dbReference type="HOGENOM" id="CLU_000335_2_2_1"/>
<evidence type="ECO:0000256" key="2">
    <source>
        <dbReference type="ARBA" id="ARBA00022801"/>
    </source>
</evidence>
<dbReference type="KEGG" id="hir:HETIRDRAFT_425885"/>
<dbReference type="InterPro" id="IPR004179">
    <property type="entry name" value="Sec63-dom"/>
</dbReference>
<dbReference type="InterPro" id="IPR050474">
    <property type="entry name" value="Hel308_SKI2-like"/>
</dbReference>
<protein>
    <recommendedName>
        <fullName evidence="9">RNA helicase</fullName>
    </recommendedName>
</protein>
<dbReference type="InterPro" id="IPR011545">
    <property type="entry name" value="DEAD/DEAH_box_helicase_dom"/>
</dbReference>
<dbReference type="GO" id="GO:0005524">
    <property type="term" value="F:ATP binding"/>
    <property type="evidence" value="ECO:0007669"/>
    <property type="project" value="UniProtKB-KW"/>
</dbReference>
<keyword evidence="2" id="KW-0378">Hydrolase</keyword>
<dbReference type="InParanoid" id="W4KFT0"/>
<dbReference type="Gene3D" id="1.10.10.10">
    <property type="entry name" value="Winged helix-like DNA-binding domain superfamily/Winged helix DNA-binding domain"/>
    <property type="match status" value="1"/>
</dbReference>
<dbReference type="CDD" id="cd18795">
    <property type="entry name" value="SF2_C_Ski2"/>
    <property type="match status" value="1"/>
</dbReference>
<dbReference type="Gene3D" id="3.40.50.300">
    <property type="entry name" value="P-loop containing nucleotide triphosphate hydrolases"/>
    <property type="match status" value="4"/>
</dbReference>
<evidence type="ECO:0000256" key="1">
    <source>
        <dbReference type="ARBA" id="ARBA00022741"/>
    </source>
</evidence>
<evidence type="ECO:0000259" key="6">
    <source>
        <dbReference type="PROSITE" id="PS51194"/>
    </source>
</evidence>
<feature type="domain" description="Helicase ATP-binding" evidence="5">
    <location>
        <begin position="1077"/>
        <end position="1244"/>
    </location>
</feature>
<dbReference type="GO" id="GO:0016787">
    <property type="term" value="F:hydrolase activity"/>
    <property type="evidence" value="ECO:0007669"/>
    <property type="project" value="UniProtKB-KW"/>
</dbReference>
<dbReference type="GO" id="GO:0003676">
    <property type="term" value="F:nucleic acid binding"/>
    <property type="evidence" value="ECO:0007669"/>
    <property type="project" value="InterPro"/>
</dbReference>
<evidence type="ECO:0000313" key="7">
    <source>
        <dbReference type="EMBL" id="ETW84584.1"/>
    </source>
</evidence>
<dbReference type="Gene3D" id="1.10.3380.10">
    <property type="entry name" value="Sec63 N-terminal domain-like domain"/>
    <property type="match status" value="1"/>
</dbReference>
<dbReference type="Proteomes" id="UP000030671">
    <property type="component" value="Unassembled WGS sequence"/>
</dbReference>
<keyword evidence="8" id="KW-1185">Reference proteome</keyword>
<dbReference type="SMART" id="SM00490">
    <property type="entry name" value="HELICc"/>
    <property type="match status" value="1"/>
</dbReference>
<dbReference type="PROSITE" id="PS51192">
    <property type="entry name" value="HELICASE_ATP_BIND_1"/>
    <property type="match status" value="1"/>
</dbReference>
<dbReference type="eggNOG" id="KOG0952">
    <property type="taxonomic scope" value="Eukaryota"/>
</dbReference>
<dbReference type="FunFam" id="1.10.3380.10:FF:000001">
    <property type="entry name" value="U5 small nuclear ribonucleoprotein helicase"/>
    <property type="match status" value="1"/>
</dbReference>
<dbReference type="OrthoDB" id="5575at2759"/>
<dbReference type="InterPro" id="IPR035892">
    <property type="entry name" value="C2_domain_sf"/>
</dbReference>
<evidence type="ECO:0000256" key="3">
    <source>
        <dbReference type="ARBA" id="ARBA00022806"/>
    </source>
</evidence>
<feature type="domain" description="Helicase C-terminal" evidence="6">
    <location>
        <begin position="435"/>
        <end position="633"/>
    </location>
</feature>
<evidence type="ECO:0000259" key="5">
    <source>
        <dbReference type="PROSITE" id="PS51192"/>
    </source>
</evidence>